<dbReference type="AlphaFoldDB" id="A0A6C0HW19"/>
<reference evidence="2" key="1">
    <citation type="journal article" date="2020" name="Nature">
        <title>Giant virus diversity and host interactions through global metagenomics.</title>
        <authorList>
            <person name="Schulz F."/>
            <person name="Roux S."/>
            <person name="Paez-Espino D."/>
            <person name="Jungbluth S."/>
            <person name="Walsh D.A."/>
            <person name="Denef V.J."/>
            <person name="McMahon K.D."/>
            <person name="Konstantinidis K.T."/>
            <person name="Eloe-Fadrosh E.A."/>
            <person name="Kyrpides N.C."/>
            <person name="Woyke T."/>
        </authorList>
    </citation>
    <scope>NUCLEOTIDE SEQUENCE</scope>
    <source>
        <strain evidence="2">GVMAG-M-3300023184-177</strain>
    </source>
</reference>
<dbReference type="Gene3D" id="3.60.21.10">
    <property type="match status" value="1"/>
</dbReference>
<evidence type="ECO:0000313" key="2">
    <source>
        <dbReference type="EMBL" id="QHT84739.1"/>
    </source>
</evidence>
<protein>
    <recommendedName>
        <fullName evidence="1">Calcineurin-like phosphoesterase domain-containing protein</fullName>
    </recommendedName>
</protein>
<organism evidence="2">
    <name type="scientific">viral metagenome</name>
    <dbReference type="NCBI Taxonomy" id="1070528"/>
    <lineage>
        <taxon>unclassified sequences</taxon>
        <taxon>metagenomes</taxon>
        <taxon>organismal metagenomes</taxon>
    </lineage>
</organism>
<dbReference type="GO" id="GO:0016787">
    <property type="term" value="F:hydrolase activity"/>
    <property type="evidence" value="ECO:0007669"/>
    <property type="project" value="InterPro"/>
</dbReference>
<dbReference type="SUPFAM" id="SSF56300">
    <property type="entry name" value="Metallo-dependent phosphatases"/>
    <property type="match status" value="1"/>
</dbReference>
<dbReference type="EMBL" id="MN740025">
    <property type="protein sequence ID" value="QHT84739.1"/>
    <property type="molecule type" value="Genomic_DNA"/>
</dbReference>
<name>A0A6C0HW19_9ZZZZ</name>
<accession>A0A6C0HW19</accession>
<dbReference type="InterPro" id="IPR029052">
    <property type="entry name" value="Metallo-depent_PP-like"/>
</dbReference>
<feature type="domain" description="Calcineurin-like phosphoesterase" evidence="1">
    <location>
        <begin position="153"/>
        <end position="374"/>
    </location>
</feature>
<evidence type="ECO:0000259" key="1">
    <source>
        <dbReference type="Pfam" id="PF00149"/>
    </source>
</evidence>
<dbReference type="Pfam" id="PF00149">
    <property type="entry name" value="Metallophos"/>
    <property type="match status" value="1"/>
</dbReference>
<dbReference type="InterPro" id="IPR004843">
    <property type="entry name" value="Calcineurin-like_PHP"/>
</dbReference>
<proteinExistence type="predicted"/>
<sequence length="621" mass="71346">MSLQSEYQSINSSYDRAIDMIKNTETLFTIVKERPCIGTPIKSLLSDVDKQLIHELLIKSDEINALSTLLTFQKTKLESRLRFNINDIDSFKNISPNNLIHLKKIKEFNPEDINIFNFDNFMPIVKKINKCRELLLSNNLINHKVDCSIYNDVFFISDIHSDLRKFISLLHSGGFVELDNFDPYNEIDSDFISKIKWIKNNSLLVIIGDLVDGTRVSKINDKKINMGTVNDKIGNFEILLHILIYNLRLQALLLNSNILFTYGNHDLIAIFKDSNGYEDYVSPETKKYFYNSMSLRANVLKYFYALSPYIVLQLSTPKNSREILCVHGGLHTEGGANIFNNDEIENFLKFQEILSLTGVFGIDIYRESNYADQNENDKGNNILFDNQFKSPEELVSYNYFKSETTNLIDLYNKYILSADNNKYLLISRFYTSTNQEAVCKSIKDFGHDIKMIVVGHCPTNGYESLATIMNNTSIDNNKLYENCDRLGGSINTKGCVVTNCSDDQNPGAPTLAFVDTAMSSAFRSRTNIDPANVNLSDEEKHEASLANKERINEMLHLHYDPSLGGTNRYYNVISRLVLPTNSSHEIILYKASSKVEHNIKYRKQMKYLKYKLKYYYLVQKS</sequence>